<feature type="non-terminal residue" evidence="1">
    <location>
        <position position="33"/>
    </location>
</feature>
<dbReference type="EMBL" id="JBEHCU010010940">
    <property type="protein sequence ID" value="KAL1377466.1"/>
    <property type="molecule type" value="Genomic_DNA"/>
</dbReference>
<keyword evidence="2" id="KW-1185">Reference proteome</keyword>
<protein>
    <submittedName>
        <fullName evidence="1">Uncharacterized protein</fullName>
    </submittedName>
</protein>
<dbReference type="AlphaFoldDB" id="A0ABD1CM38"/>
<reference evidence="1 2" key="1">
    <citation type="submission" date="2024-05" db="EMBL/GenBank/DDBJ databases">
        <title>Culex pipiens pipiens assembly and annotation.</title>
        <authorList>
            <person name="Alout H."/>
            <person name="Durand T."/>
        </authorList>
    </citation>
    <scope>NUCLEOTIDE SEQUENCE [LARGE SCALE GENOMIC DNA]</scope>
    <source>
        <strain evidence="1">HA-2024</strain>
        <tissue evidence="1">Whole body</tissue>
    </source>
</reference>
<evidence type="ECO:0000313" key="2">
    <source>
        <dbReference type="Proteomes" id="UP001562425"/>
    </source>
</evidence>
<proteinExistence type="predicted"/>
<organism evidence="1 2">
    <name type="scientific">Culex pipiens pipiens</name>
    <name type="common">Northern house mosquito</name>
    <dbReference type="NCBI Taxonomy" id="38569"/>
    <lineage>
        <taxon>Eukaryota</taxon>
        <taxon>Metazoa</taxon>
        <taxon>Ecdysozoa</taxon>
        <taxon>Arthropoda</taxon>
        <taxon>Hexapoda</taxon>
        <taxon>Insecta</taxon>
        <taxon>Pterygota</taxon>
        <taxon>Neoptera</taxon>
        <taxon>Endopterygota</taxon>
        <taxon>Diptera</taxon>
        <taxon>Nematocera</taxon>
        <taxon>Culicoidea</taxon>
        <taxon>Culicidae</taxon>
        <taxon>Culicinae</taxon>
        <taxon>Culicini</taxon>
        <taxon>Culex</taxon>
        <taxon>Culex</taxon>
    </lineage>
</organism>
<accession>A0ABD1CM38</accession>
<dbReference type="Proteomes" id="UP001562425">
    <property type="component" value="Unassembled WGS sequence"/>
</dbReference>
<comment type="caution">
    <text evidence="1">The sequence shown here is derived from an EMBL/GenBank/DDBJ whole genome shotgun (WGS) entry which is preliminary data.</text>
</comment>
<evidence type="ECO:0000313" key="1">
    <source>
        <dbReference type="EMBL" id="KAL1377466.1"/>
    </source>
</evidence>
<sequence length="33" mass="3585">MARGEGKGESVAKLANQIAAIKYTLFSFNIVAW</sequence>
<gene>
    <name evidence="1" type="ORF">pipiens_016238</name>
</gene>
<name>A0ABD1CM38_CULPP</name>